<evidence type="ECO:0000256" key="1">
    <source>
        <dbReference type="SAM" id="MobiDB-lite"/>
    </source>
</evidence>
<feature type="signal peptide" evidence="2">
    <location>
        <begin position="1"/>
        <end position="19"/>
    </location>
</feature>
<sequence>MSILQNRLLLGSILRLTLAKNRIAKKKVFERLVFPQTNGADTLGAKEGVDLKAIRQPKEKFSENVAYEGVNLLNASEDFKERKVEEASKVDMSKIRKLWLEVRGLPLVAWSKENLKILTKDIGQWENWENEKELLTRIECPIVCLYSDKINKVSVTKSVVIDNKLCKVGMEEGGQWIAPSRTQIDSGKSEGESPYTSSKGKGFSFVSRVSELECRKNSTKSLVQNRHKRQVGFQKM</sequence>
<reference evidence="3" key="2">
    <citation type="submission" date="2023-05" db="EMBL/GenBank/DDBJ databases">
        <authorList>
            <person name="Schelkunov M.I."/>
        </authorList>
    </citation>
    <scope>NUCLEOTIDE SEQUENCE</scope>
    <source>
        <strain evidence="3">Hsosn_3</strain>
        <tissue evidence="3">Leaf</tissue>
    </source>
</reference>
<keyword evidence="2" id="KW-0732">Signal</keyword>
<feature type="region of interest" description="Disordered" evidence="1">
    <location>
        <begin position="179"/>
        <end position="202"/>
    </location>
</feature>
<comment type="caution">
    <text evidence="3">The sequence shown here is derived from an EMBL/GenBank/DDBJ whole genome shotgun (WGS) entry which is preliminary data.</text>
</comment>
<reference evidence="3" key="1">
    <citation type="submission" date="2023-02" db="EMBL/GenBank/DDBJ databases">
        <title>Genome of toxic invasive species Heracleum sosnowskyi carries increased number of genes despite the absence of recent whole-genome duplications.</title>
        <authorList>
            <person name="Schelkunov M."/>
            <person name="Shtratnikova V."/>
            <person name="Makarenko M."/>
            <person name="Klepikova A."/>
            <person name="Omelchenko D."/>
            <person name="Novikova G."/>
            <person name="Obukhova E."/>
            <person name="Bogdanov V."/>
            <person name="Penin A."/>
            <person name="Logacheva M."/>
        </authorList>
    </citation>
    <scope>NUCLEOTIDE SEQUENCE</scope>
    <source>
        <strain evidence="3">Hsosn_3</strain>
        <tissue evidence="3">Leaf</tissue>
    </source>
</reference>
<dbReference type="AlphaFoldDB" id="A0AAD8NAP2"/>
<evidence type="ECO:0000313" key="3">
    <source>
        <dbReference type="EMBL" id="KAK1401686.1"/>
    </source>
</evidence>
<evidence type="ECO:0008006" key="5">
    <source>
        <dbReference type="Google" id="ProtNLM"/>
    </source>
</evidence>
<name>A0AAD8NAP2_9APIA</name>
<keyword evidence="4" id="KW-1185">Reference proteome</keyword>
<gene>
    <name evidence="3" type="ORF">POM88_001291</name>
</gene>
<dbReference type="EMBL" id="JAUIZM010000001">
    <property type="protein sequence ID" value="KAK1401686.1"/>
    <property type="molecule type" value="Genomic_DNA"/>
</dbReference>
<feature type="chain" id="PRO_5041931719" description="DUF4283 domain-containing protein" evidence="2">
    <location>
        <begin position="20"/>
        <end position="236"/>
    </location>
</feature>
<dbReference type="Proteomes" id="UP001237642">
    <property type="component" value="Unassembled WGS sequence"/>
</dbReference>
<evidence type="ECO:0000256" key="2">
    <source>
        <dbReference type="SAM" id="SignalP"/>
    </source>
</evidence>
<protein>
    <recommendedName>
        <fullName evidence="5">DUF4283 domain-containing protein</fullName>
    </recommendedName>
</protein>
<evidence type="ECO:0000313" key="4">
    <source>
        <dbReference type="Proteomes" id="UP001237642"/>
    </source>
</evidence>
<proteinExistence type="predicted"/>
<accession>A0AAD8NAP2</accession>
<organism evidence="3 4">
    <name type="scientific">Heracleum sosnowskyi</name>
    <dbReference type="NCBI Taxonomy" id="360622"/>
    <lineage>
        <taxon>Eukaryota</taxon>
        <taxon>Viridiplantae</taxon>
        <taxon>Streptophyta</taxon>
        <taxon>Embryophyta</taxon>
        <taxon>Tracheophyta</taxon>
        <taxon>Spermatophyta</taxon>
        <taxon>Magnoliopsida</taxon>
        <taxon>eudicotyledons</taxon>
        <taxon>Gunneridae</taxon>
        <taxon>Pentapetalae</taxon>
        <taxon>asterids</taxon>
        <taxon>campanulids</taxon>
        <taxon>Apiales</taxon>
        <taxon>Apiaceae</taxon>
        <taxon>Apioideae</taxon>
        <taxon>apioid superclade</taxon>
        <taxon>Tordylieae</taxon>
        <taxon>Tordyliinae</taxon>
        <taxon>Heracleum</taxon>
    </lineage>
</organism>